<sequence>MSGFSSFLVLIAFVGAVAGGNQDKPNDLDCKKLAILDLVASWNGLTCEGSLSEFHPSKTINLLRSCKEIKAKDNNATDGIYSLVTEEGVVYQTFCDMTTQGGGWTLVASVHENNMYGKCTEGDRWSSQQGNNLLWPDGDGNWANYNTFGTSLGATSDDYKNPGYFDIQAEDLSVWHVPNNTPLKEWKTSALLRYHTDTGFLSTEGSNLFGLYQKYPIRYNGGTCSTNNGPAIPIVYDFGNAQQTSSYYSPNGRGEFIPGYVQFRVFNTEKVALALCSGVKVTGCNSEHHCIGGGGYFPEGAPKQCGDFTAFDWDGYGKSAGWSTSKAITEAAVLMFYR</sequence>
<evidence type="ECO:0000259" key="6">
    <source>
        <dbReference type="PROSITE" id="PS51406"/>
    </source>
</evidence>
<organism evidence="7 8">
    <name type="scientific">Microcaecilia unicolor</name>
    <dbReference type="NCBI Taxonomy" id="1415580"/>
    <lineage>
        <taxon>Eukaryota</taxon>
        <taxon>Metazoa</taxon>
        <taxon>Chordata</taxon>
        <taxon>Craniata</taxon>
        <taxon>Vertebrata</taxon>
        <taxon>Euteleostomi</taxon>
        <taxon>Amphibia</taxon>
        <taxon>Gymnophiona</taxon>
        <taxon>Siphonopidae</taxon>
        <taxon>Microcaecilia</taxon>
    </lineage>
</organism>
<dbReference type="KEGG" id="muo:115457621"/>
<evidence type="ECO:0000313" key="8">
    <source>
        <dbReference type="RefSeq" id="XP_030042971.1"/>
    </source>
</evidence>
<dbReference type="InterPro" id="IPR014716">
    <property type="entry name" value="Fibrinogen_a/b/g_C_1"/>
</dbReference>
<name>A0A6P7WPH0_9AMPH</name>
<keyword evidence="5" id="KW-0732">Signal</keyword>
<dbReference type="NCBIfam" id="NF040941">
    <property type="entry name" value="GGGWT_bact"/>
    <property type="match status" value="1"/>
</dbReference>
<keyword evidence="2" id="KW-0430">Lectin</keyword>
<evidence type="ECO:0000256" key="2">
    <source>
        <dbReference type="ARBA" id="ARBA00022734"/>
    </source>
</evidence>
<dbReference type="CTD" id="55600"/>
<dbReference type="GO" id="GO:0070492">
    <property type="term" value="F:oligosaccharide binding"/>
    <property type="evidence" value="ECO:0007669"/>
    <property type="project" value="TreeGrafter"/>
</dbReference>
<dbReference type="InterPro" id="IPR036056">
    <property type="entry name" value="Fibrinogen-like_C"/>
</dbReference>
<gene>
    <name evidence="8" type="primary">ITLN1</name>
</gene>
<dbReference type="OrthoDB" id="5971203at2759"/>
<dbReference type="Gene3D" id="3.90.215.10">
    <property type="entry name" value="Gamma Fibrinogen, chain A, domain 1"/>
    <property type="match status" value="1"/>
</dbReference>
<dbReference type="PANTHER" id="PTHR16146">
    <property type="entry name" value="INTELECTIN"/>
    <property type="match status" value="1"/>
</dbReference>
<dbReference type="AlphaFoldDB" id="A0A6P7WPH0"/>
<dbReference type="InterPro" id="IPR002181">
    <property type="entry name" value="Fibrinogen_a/b/g_C_dom"/>
</dbReference>
<dbReference type="PROSITE" id="PS51406">
    <property type="entry name" value="FIBRINOGEN_C_2"/>
    <property type="match status" value="1"/>
</dbReference>
<proteinExistence type="predicted"/>
<keyword evidence="4" id="KW-1015">Disulfide bond</keyword>
<evidence type="ECO:0000256" key="4">
    <source>
        <dbReference type="ARBA" id="ARBA00023157"/>
    </source>
</evidence>
<dbReference type="InParanoid" id="A0A6P7WPH0"/>
<dbReference type="FunCoup" id="A0A6P7WPH0">
    <property type="interactions" value="140"/>
</dbReference>
<keyword evidence="7" id="KW-1185">Reference proteome</keyword>
<dbReference type="PANTHER" id="PTHR16146:SF46">
    <property type="entry name" value="INTELECTIN-1A-RELATED"/>
    <property type="match status" value="1"/>
</dbReference>
<dbReference type="RefSeq" id="XP_030042971.1">
    <property type="nucleotide sequence ID" value="XM_030187111.1"/>
</dbReference>
<feature type="signal peptide" evidence="5">
    <location>
        <begin position="1"/>
        <end position="19"/>
    </location>
</feature>
<dbReference type="GO" id="GO:0005615">
    <property type="term" value="C:extracellular space"/>
    <property type="evidence" value="ECO:0007669"/>
    <property type="project" value="TreeGrafter"/>
</dbReference>
<reference evidence="8" key="1">
    <citation type="submission" date="2025-08" db="UniProtKB">
        <authorList>
            <consortium name="RefSeq"/>
        </authorList>
    </citation>
    <scope>IDENTIFICATION</scope>
</reference>
<keyword evidence="1" id="KW-0479">Metal-binding</keyword>
<feature type="domain" description="Fibrinogen C-terminal" evidence="6">
    <location>
        <begin position="57"/>
        <end position="107"/>
    </location>
</feature>
<accession>A0A6P7WPH0</accession>
<evidence type="ECO:0000313" key="7">
    <source>
        <dbReference type="Proteomes" id="UP000515156"/>
    </source>
</evidence>
<evidence type="ECO:0000256" key="3">
    <source>
        <dbReference type="ARBA" id="ARBA00022837"/>
    </source>
</evidence>
<dbReference type="FunFam" id="3.90.215.10:FF:000015">
    <property type="entry name" value="Intelectin 2"/>
    <property type="match status" value="1"/>
</dbReference>
<feature type="chain" id="PRO_5028309978" evidence="5">
    <location>
        <begin position="20"/>
        <end position="338"/>
    </location>
</feature>
<keyword evidence="3" id="KW-0106">Calcium</keyword>
<evidence type="ECO:0000256" key="5">
    <source>
        <dbReference type="SAM" id="SignalP"/>
    </source>
</evidence>
<dbReference type="SUPFAM" id="SSF56496">
    <property type="entry name" value="Fibrinogen C-terminal domain-like"/>
    <property type="match status" value="1"/>
</dbReference>
<dbReference type="Proteomes" id="UP000515156">
    <property type="component" value="Chromosome 14"/>
</dbReference>
<evidence type="ECO:0000256" key="1">
    <source>
        <dbReference type="ARBA" id="ARBA00022723"/>
    </source>
</evidence>
<protein>
    <submittedName>
        <fullName evidence="8">LOW QUALITY PROTEIN: intelectin-1</fullName>
    </submittedName>
</protein>
<dbReference type="GO" id="GO:0046872">
    <property type="term" value="F:metal ion binding"/>
    <property type="evidence" value="ECO:0007669"/>
    <property type="project" value="UniProtKB-KW"/>
</dbReference>
<dbReference type="GeneID" id="115457621"/>